<dbReference type="Pfam" id="PF23055">
    <property type="entry name" value="DUF7041"/>
    <property type="match status" value="1"/>
</dbReference>
<dbReference type="AlphaFoldDB" id="A0A0L8I7L5"/>
<feature type="domain" description="DUF7041" evidence="2">
    <location>
        <begin position="11"/>
        <end position="66"/>
    </location>
</feature>
<evidence type="ECO:0000313" key="3">
    <source>
        <dbReference type="EMBL" id="KOF97015.1"/>
    </source>
</evidence>
<evidence type="ECO:0000259" key="2">
    <source>
        <dbReference type="Pfam" id="PF23055"/>
    </source>
</evidence>
<name>A0A0L8I7L5_OCTBM</name>
<gene>
    <name evidence="3" type="ORF">OCBIM_22032381mg</name>
</gene>
<dbReference type="EMBL" id="KQ416430">
    <property type="protein sequence ID" value="KOF97015.1"/>
    <property type="molecule type" value="Genomic_DNA"/>
</dbReference>
<proteinExistence type="predicted"/>
<organism evidence="3">
    <name type="scientific">Octopus bimaculoides</name>
    <name type="common">California two-spotted octopus</name>
    <dbReference type="NCBI Taxonomy" id="37653"/>
    <lineage>
        <taxon>Eukaryota</taxon>
        <taxon>Metazoa</taxon>
        <taxon>Spiralia</taxon>
        <taxon>Lophotrochozoa</taxon>
        <taxon>Mollusca</taxon>
        <taxon>Cephalopoda</taxon>
        <taxon>Coleoidea</taxon>
        <taxon>Octopodiformes</taxon>
        <taxon>Octopoda</taxon>
        <taxon>Incirrata</taxon>
        <taxon>Octopodidae</taxon>
        <taxon>Octopus</taxon>
    </lineage>
</organism>
<dbReference type="InterPro" id="IPR055469">
    <property type="entry name" value="DUF7041"/>
</dbReference>
<evidence type="ECO:0000256" key="1">
    <source>
        <dbReference type="SAM" id="MobiDB-lite"/>
    </source>
</evidence>
<dbReference type="PANTHER" id="PTHR33327:SF3">
    <property type="entry name" value="RNA-DIRECTED DNA POLYMERASE"/>
    <property type="match status" value="1"/>
</dbReference>
<feature type="region of interest" description="Disordered" evidence="1">
    <location>
        <begin position="131"/>
        <end position="154"/>
    </location>
</feature>
<dbReference type="PANTHER" id="PTHR33327">
    <property type="entry name" value="ENDONUCLEASE"/>
    <property type="match status" value="1"/>
</dbReference>
<sequence length="189" mass="21556">MTFQAAITWRMPPFWTHDPALWFHHIEAQFSSHQVLSDASRLLHVIGSLSPEIMNVVRDIIIAPHEELGHRTPSQFLRRMKQLLGDESLPDKVFKQLFLQRLPSNTQVVLASTRESTSIEELAELADKIAERRSSSRPHRYGRRSCSPSASRNSHDTCWYHRKFGTQARKCTNPCSLAPPSSENGTGRN</sequence>
<dbReference type="STRING" id="37653.A0A0L8I7L5"/>
<reference evidence="3" key="1">
    <citation type="submission" date="2015-07" db="EMBL/GenBank/DDBJ databases">
        <title>MeaNS - Measles Nucleotide Surveillance Program.</title>
        <authorList>
            <person name="Tran T."/>
            <person name="Druce J."/>
        </authorList>
    </citation>
    <scope>NUCLEOTIDE SEQUENCE</scope>
    <source>
        <strain evidence="3">UCB-OBI-ISO-001</strain>
        <tissue evidence="3">Gonad</tissue>
    </source>
</reference>
<dbReference type="OrthoDB" id="6159822at2759"/>
<accession>A0A0L8I7L5</accession>
<protein>
    <recommendedName>
        <fullName evidence="2">DUF7041 domain-containing protein</fullName>
    </recommendedName>
</protein>